<evidence type="ECO:0000313" key="2">
    <source>
        <dbReference type="Proteomes" id="UP000516370"/>
    </source>
</evidence>
<keyword evidence="2" id="KW-1185">Reference proteome</keyword>
<dbReference type="EMBL" id="CP061081">
    <property type="protein sequence ID" value="QNT04500.1"/>
    <property type="molecule type" value="Genomic_DNA"/>
</dbReference>
<accession>A0A7H1J1Y4</accession>
<name>A0A7H1J1Y4_9GAMM</name>
<dbReference type="RefSeq" id="WP_111607199.1">
    <property type="nucleotide sequence ID" value="NZ_BMLJ01000011.1"/>
</dbReference>
<dbReference type="KEGG" id="mard:IBG28_12285"/>
<gene>
    <name evidence="1" type="ORF">IBG28_12285</name>
</gene>
<dbReference type="Proteomes" id="UP000516370">
    <property type="component" value="Chromosome"/>
</dbReference>
<dbReference type="AlphaFoldDB" id="A0A7H1J1Y4"/>
<proteinExistence type="predicted"/>
<sequence length="615" mass="70903">MLNYKGSCKRIDLIFRAKYPYYVTELYKISDLEYQIFLNEEVDDFHALEKEYDTSIRFITSPVQLVNKRPSSFVEKVDPIDDSILGANYEGLPFTRFQLINHIECLHPNVLVSKIDTDHEKRVIHYSVNDEMYSGSIDELRENLMEASYPYDYKLSFSQEKKEPAKPMNIFEVVASSTLKNFDPGYLERDERLWFDNVSNIYSGGFSKKDLFFFDEKTSKCLLDFSVFSNVNLRNHLLLYDEVFCILPLTEKMNDFLMKQKLTKDDLLYLIEKGRLKIVNTQPEFRLDHAFLKECYQTKSDSVISRRALAALSAIDIVETQKNYIFNDIDFIRGIDSILSKLSVECGQKPDFLKRILTWPTSALRSSFDALNSTATKSIPSFGVNQTITSHMTEEAKKRCELEFLTSSEAIHISHSLDATYYPFFEESSGFSDQKIAILMANSLNFYKLSNIQYLVEEQGLFNPELTRNITVELLSVFDVNDYIPISEYLDEIENPLSRKCLNRLFTELSNLPVEERDGRIRAYNEQVEKALRGKAVARSVVDLSVDGAGLFIPFISTGIKAAGWLGAKAQRKYPLFQEITNYISDKAHSSNVLQKEVSVLTQINRVARLKRTIE</sequence>
<evidence type="ECO:0000313" key="1">
    <source>
        <dbReference type="EMBL" id="QNT04500.1"/>
    </source>
</evidence>
<dbReference type="OrthoDB" id="1393305at2"/>
<reference evidence="1 2" key="1">
    <citation type="submission" date="2020-09" db="EMBL/GenBank/DDBJ databases">
        <title>Complete genome sequence of an Arctic sea ice bacterium Marinomonas arctica BSI20414.</title>
        <authorList>
            <person name="Liao L."/>
            <person name="Chen B."/>
        </authorList>
    </citation>
    <scope>NUCLEOTIDE SEQUENCE [LARGE SCALE GENOMIC DNA]</scope>
    <source>
        <strain evidence="1 2">BSI20414</strain>
    </source>
</reference>
<organism evidence="1 2">
    <name type="scientific">Marinomonas arctica</name>
    <dbReference type="NCBI Taxonomy" id="383750"/>
    <lineage>
        <taxon>Bacteria</taxon>
        <taxon>Pseudomonadati</taxon>
        <taxon>Pseudomonadota</taxon>
        <taxon>Gammaproteobacteria</taxon>
        <taxon>Oceanospirillales</taxon>
        <taxon>Oceanospirillaceae</taxon>
        <taxon>Marinomonas</taxon>
    </lineage>
</organism>
<protein>
    <submittedName>
        <fullName evidence="1">Uncharacterized protein</fullName>
    </submittedName>
</protein>